<gene>
    <name evidence="1" type="ORF">BPAG_LOCUS13780</name>
</gene>
<keyword evidence="2" id="KW-1185">Reference proteome</keyword>
<protein>
    <submittedName>
        <fullName evidence="3">Transposase</fullName>
    </submittedName>
</protein>
<evidence type="ECO:0000313" key="2">
    <source>
        <dbReference type="Proteomes" id="UP000278627"/>
    </source>
</evidence>
<dbReference type="EMBL" id="UZAD01013447">
    <property type="protein sequence ID" value="VDN94965.1"/>
    <property type="molecule type" value="Genomic_DNA"/>
</dbReference>
<dbReference type="WBParaSite" id="BPAG_0001385201-mRNA-1">
    <property type="protein sequence ID" value="BPAG_0001385201-mRNA-1"/>
    <property type="gene ID" value="BPAG_0001385201"/>
</dbReference>
<organism evidence="3">
    <name type="scientific">Brugia pahangi</name>
    <name type="common">Filarial nematode worm</name>
    <dbReference type="NCBI Taxonomy" id="6280"/>
    <lineage>
        <taxon>Eukaryota</taxon>
        <taxon>Metazoa</taxon>
        <taxon>Ecdysozoa</taxon>
        <taxon>Nematoda</taxon>
        <taxon>Chromadorea</taxon>
        <taxon>Rhabditida</taxon>
        <taxon>Spirurina</taxon>
        <taxon>Spiruromorpha</taxon>
        <taxon>Filarioidea</taxon>
        <taxon>Onchocercidae</taxon>
        <taxon>Brugia</taxon>
    </lineage>
</organism>
<name>A0A0N4TXY2_BRUPA</name>
<accession>A0A0N4TXY2</accession>
<reference evidence="1 2" key="2">
    <citation type="submission" date="2018-11" db="EMBL/GenBank/DDBJ databases">
        <authorList>
            <consortium name="Pathogen Informatics"/>
        </authorList>
    </citation>
    <scope>NUCLEOTIDE SEQUENCE [LARGE SCALE GENOMIC DNA]</scope>
</reference>
<dbReference type="AlphaFoldDB" id="A0A0N4TXY2"/>
<dbReference type="Proteomes" id="UP000278627">
    <property type="component" value="Unassembled WGS sequence"/>
</dbReference>
<evidence type="ECO:0000313" key="1">
    <source>
        <dbReference type="EMBL" id="VDN94965.1"/>
    </source>
</evidence>
<proteinExistence type="predicted"/>
<evidence type="ECO:0000313" key="3">
    <source>
        <dbReference type="WBParaSite" id="BPAG_0001385201-mRNA-1"/>
    </source>
</evidence>
<reference evidence="3" key="1">
    <citation type="submission" date="2017-02" db="UniProtKB">
        <authorList>
            <consortium name="WormBaseParasite"/>
        </authorList>
    </citation>
    <scope>IDENTIFICATION</scope>
</reference>
<sequence>MPAPNPTDIFMPCIYNYQSHDNMSYSKISHRIAKKANRRYCDKNLSLLRHCLSGLHVRYNKPTRLHTDIRNRKYREALGVDWKQAKMGKRRFKVSMKVNDAPSENAHCTLLHSKCFPHCRQLWRAMREAVELS</sequence>